<sequence length="93" mass="9997">MLTLSVWSVCSLMEVARAKCRAPSCCPRHPPVARPVPLPMPDSKIITPTDGGLSSPASPSYSTPGSTAPNRFVGIGTRDNFLNIPQQTQSWFL</sequence>
<keyword evidence="2" id="KW-0732">Signal</keyword>
<evidence type="ECO:0000256" key="2">
    <source>
        <dbReference type="SAM" id="SignalP"/>
    </source>
</evidence>
<evidence type="ECO:0008006" key="5">
    <source>
        <dbReference type="Google" id="ProtNLM"/>
    </source>
</evidence>
<dbReference type="InterPro" id="IPR000647">
    <property type="entry name" value="CTF/NFI"/>
</dbReference>
<accession>A0AAN8H4L0</accession>
<feature type="region of interest" description="Disordered" evidence="1">
    <location>
        <begin position="31"/>
        <end position="69"/>
    </location>
</feature>
<organism evidence="3 4">
    <name type="scientific">Champsocephalus esox</name>
    <name type="common">pike icefish</name>
    <dbReference type="NCBI Taxonomy" id="159716"/>
    <lineage>
        <taxon>Eukaryota</taxon>
        <taxon>Metazoa</taxon>
        <taxon>Chordata</taxon>
        <taxon>Craniata</taxon>
        <taxon>Vertebrata</taxon>
        <taxon>Euteleostomi</taxon>
        <taxon>Actinopterygii</taxon>
        <taxon>Neopterygii</taxon>
        <taxon>Teleostei</taxon>
        <taxon>Neoteleostei</taxon>
        <taxon>Acanthomorphata</taxon>
        <taxon>Eupercaria</taxon>
        <taxon>Perciformes</taxon>
        <taxon>Notothenioidei</taxon>
        <taxon>Channichthyidae</taxon>
        <taxon>Champsocephalus</taxon>
    </lineage>
</organism>
<protein>
    <recommendedName>
        <fullName evidence="5">Secreted protein</fullName>
    </recommendedName>
</protein>
<feature type="compositionally biased region" description="Polar residues" evidence="1">
    <location>
        <begin position="55"/>
        <end position="69"/>
    </location>
</feature>
<evidence type="ECO:0000256" key="1">
    <source>
        <dbReference type="SAM" id="MobiDB-lite"/>
    </source>
</evidence>
<evidence type="ECO:0000313" key="3">
    <source>
        <dbReference type="EMBL" id="KAK5899424.1"/>
    </source>
</evidence>
<dbReference type="GO" id="GO:0003700">
    <property type="term" value="F:DNA-binding transcription factor activity"/>
    <property type="evidence" value="ECO:0007669"/>
    <property type="project" value="InterPro"/>
</dbReference>
<comment type="caution">
    <text evidence="3">The sequence shown here is derived from an EMBL/GenBank/DDBJ whole genome shotgun (WGS) entry which is preliminary data.</text>
</comment>
<dbReference type="EMBL" id="JAULUE010002052">
    <property type="protein sequence ID" value="KAK5899424.1"/>
    <property type="molecule type" value="Genomic_DNA"/>
</dbReference>
<dbReference type="GO" id="GO:0005634">
    <property type="term" value="C:nucleus"/>
    <property type="evidence" value="ECO:0007669"/>
    <property type="project" value="InterPro"/>
</dbReference>
<keyword evidence="4" id="KW-1185">Reference proteome</keyword>
<dbReference type="Proteomes" id="UP001335648">
    <property type="component" value="Unassembled WGS sequence"/>
</dbReference>
<feature type="signal peptide" evidence="2">
    <location>
        <begin position="1"/>
        <end position="18"/>
    </location>
</feature>
<dbReference type="AlphaFoldDB" id="A0AAN8H4L0"/>
<dbReference type="Pfam" id="PF00859">
    <property type="entry name" value="CTF_NFI"/>
    <property type="match status" value="1"/>
</dbReference>
<gene>
    <name evidence="3" type="ORF">CesoFtcFv8_008905</name>
</gene>
<reference evidence="3 4" key="1">
    <citation type="journal article" date="2023" name="Mol. Biol. Evol.">
        <title>Genomics of Secondarily Temperate Adaptation in the Only Non-Antarctic Icefish.</title>
        <authorList>
            <person name="Rivera-Colon A.G."/>
            <person name="Rayamajhi N."/>
            <person name="Minhas B.F."/>
            <person name="Madrigal G."/>
            <person name="Bilyk K.T."/>
            <person name="Yoon V."/>
            <person name="Hune M."/>
            <person name="Gregory S."/>
            <person name="Cheng C.H.C."/>
            <person name="Catchen J.M."/>
        </authorList>
    </citation>
    <scope>NUCLEOTIDE SEQUENCE [LARGE SCALE GENOMIC DNA]</scope>
    <source>
        <strain evidence="3">JC2023a</strain>
    </source>
</reference>
<feature type="chain" id="PRO_5043051247" description="Secreted protein" evidence="2">
    <location>
        <begin position="19"/>
        <end position="93"/>
    </location>
</feature>
<feature type="compositionally biased region" description="Pro residues" evidence="1">
    <location>
        <begin position="31"/>
        <end position="40"/>
    </location>
</feature>
<evidence type="ECO:0000313" key="4">
    <source>
        <dbReference type="Proteomes" id="UP001335648"/>
    </source>
</evidence>
<name>A0AAN8H4L0_9TELE</name>
<proteinExistence type="predicted"/>